<sequence>MLKSAVIITLVGVALGLPTNSSAPDTAPAPRIVGGLETDIEHNPWTLALLYYRQHFCGAVEIHAQWALTAAHCLEGVEVINLSVRAGSSTKSAGGQLVDVVRTYTHPEYNRRTVDYDFALLELAEPITVPTASPVALPEPNAQTIEGETVVIAGWGLLSSEGVTPEILHIVEVPVVGYELCQRAHINPLTDRMFCAGDVEEGGRDACQGDGGGPVISEGRLVGLVSWGSRCAQPGVPGVNARVSVVLEWIYYTSGI</sequence>
<evidence type="ECO:0000256" key="6">
    <source>
        <dbReference type="ARBA" id="ARBA00022825"/>
    </source>
</evidence>
<dbReference type="EMBL" id="JAPWTK010000039">
    <property type="protein sequence ID" value="KAJ8955231.1"/>
    <property type="molecule type" value="Genomic_DNA"/>
</dbReference>
<dbReference type="SMART" id="SM00020">
    <property type="entry name" value="Tryp_SPc"/>
    <property type="match status" value="1"/>
</dbReference>
<evidence type="ECO:0000259" key="12">
    <source>
        <dbReference type="PROSITE" id="PS50240"/>
    </source>
</evidence>
<dbReference type="Proteomes" id="UP001162162">
    <property type="component" value="Unassembled WGS sequence"/>
</dbReference>
<protein>
    <recommendedName>
        <fullName evidence="10">trypsin</fullName>
        <ecNumber evidence="10">3.4.21.4</ecNumber>
    </recommendedName>
</protein>
<keyword evidence="6" id="KW-0720">Serine protease</keyword>
<dbReference type="InterPro" id="IPR001254">
    <property type="entry name" value="Trypsin_dom"/>
</dbReference>
<dbReference type="GO" id="GO:0004252">
    <property type="term" value="F:serine-type endopeptidase activity"/>
    <property type="evidence" value="ECO:0007669"/>
    <property type="project" value="UniProtKB-EC"/>
</dbReference>
<dbReference type="InterPro" id="IPR001314">
    <property type="entry name" value="Peptidase_S1A"/>
</dbReference>
<keyword evidence="8" id="KW-1015">Disulfide bond</keyword>
<dbReference type="Pfam" id="PF00089">
    <property type="entry name" value="Trypsin"/>
    <property type="match status" value="1"/>
</dbReference>
<dbReference type="PROSITE" id="PS00134">
    <property type="entry name" value="TRYPSIN_HIS"/>
    <property type="match status" value="1"/>
</dbReference>
<reference evidence="13" key="1">
    <citation type="journal article" date="2023" name="Insect Mol. Biol.">
        <title>Genome sequencing provides insights into the evolution of gene families encoding plant cell wall-degrading enzymes in longhorned beetles.</title>
        <authorList>
            <person name="Shin N.R."/>
            <person name="Okamura Y."/>
            <person name="Kirsch R."/>
            <person name="Pauchet Y."/>
        </authorList>
    </citation>
    <scope>NUCLEOTIDE SEQUENCE</scope>
    <source>
        <strain evidence="13">AMC_N1</strain>
    </source>
</reference>
<dbReference type="PANTHER" id="PTHR24276:SF97">
    <property type="entry name" value="GH13245P2-RELATED"/>
    <property type="match status" value="1"/>
</dbReference>
<comment type="caution">
    <text evidence="13">The sequence shown here is derived from an EMBL/GenBank/DDBJ whole genome shotgun (WGS) entry which is preliminary data.</text>
</comment>
<dbReference type="AlphaFoldDB" id="A0AAV8YUR6"/>
<evidence type="ECO:0000256" key="9">
    <source>
        <dbReference type="ARBA" id="ARBA00036320"/>
    </source>
</evidence>
<keyword evidence="14" id="KW-1185">Reference proteome</keyword>
<dbReference type="InterPro" id="IPR043504">
    <property type="entry name" value="Peptidase_S1_PA_chymotrypsin"/>
</dbReference>
<dbReference type="EC" id="3.4.21.4" evidence="10"/>
<dbReference type="SUPFAM" id="SSF50494">
    <property type="entry name" value="Trypsin-like serine proteases"/>
    <property type="match status" value="1"/>
</dbReference>
<dbReference type="CDD" id="cd00190">
    <property type="entry name" value="Tryp_SPc"/>
    <property type="match status" value="1"/>
</dbReference>
<evidence type="ECO:0000256" key="2">
    <source>
        <dbReference type="ARBA" id="ARBA00022670"/>
    </source>
</evidence>
<dbReference type="FunFam" id="2.40.10.10:FF:000077">
    <property type="entry name" value="Predicted protein"/>
    <property type="match status" value="1"/>
</dbReference>
<comment type="similarity">
    <text evidence="1">Belongs to the peptidase S1 family.</text>
</comment>
<proteinExistence type="inferred from homology"/>
<keyword evidence="4" id="KW-0222">Digestion</keyword>
<feature type="signal peptide" evidence="11">
    <location>
        <begin position="1"/>
        <end position="16"/>
    </location>
</feature>
<name>A0AAV8YUR6_9CUCU</name>
<dbReference type="PRINTS" id="PR00722">
    <property type="entry name" value="CHYMOTRYPSIN"/>
</dbReference>
<keyword evidence="7" id="KW-0865">Zymogen</keyword>
<keyword evidence="2" id="KW-0645">Protease</keyword>
<organism evidence="13 14">
    <name type="scientific">Aromia moschata</name>
    <dbReference type="NCBI Taxonomy" id="1265417"/>
    <lineage>
        <taxon>Eukaryota</taxon>
        <taxon>Metazoa</taxon>
        <taxon>Ecdysozoa</taxon>
        <taxon>Arthropoda</taxon>
        <taxon>Hexapoda</taxon>
        <taxon>Insecta</taxon>
        <taxon>Pterygota</taxon>
        <taxon>Neoptera</taxon>
        <taxon>Endopterygota</taxon>
        <taxon>Coleoptera</taxon>
        <taxon>Polyphaga</taxon>
        <taxon>Cucujiformia</taxon>
        <taxon>Chrysomeloidea</taxon>
        <taxon>Cerambycidae</taxon>
        <taxon>Cerambycinae</taxon>
        <taxon>Callichromatini</taxon>
        <taxon>Aromia</taxon>
    </lineage>
</organism>
<dbReference type="GO" id="GO:0006508">
    <property type="term" value="P:proteolysis"/>
    <property type="evidence" value="ECO:0007669"/>
    <property type="project" value="UniProtKB-KW"/>
</dbReference>
<keyword evidence="5" id="KW-0378">Hydrolase</keyword>
<dbReference type="GO" id="GO:0007586">
    <property type="term" value="P:digestion"/>
    <property type="evidence" value="ECO:0007669"/>
    <property type="project" value="UniProtKB-KW"/>
</dbReference>
<dbReference type="PANTHER" id="PTHR24276">
    <property type="entry name" value="POLYSERASE-RELATED"/>
    <property type="match status" value="1"/>
</dbReference>
<feature type="domain" description="Peptidase S1" evidence="12">
    <location>
        <begin position="32"/>
        <end position="255"/>
    </location>
</feature>
<evidence type="ECO:0000256" key="7">
    <source>
        <dbReference type="ARBA" id="ARBA00023145"/>
    </source>
</evidence>
<dbReference type="InterPro" id="IPR050430">
    <property type="entry name" value="Peptidase_S1"/>
</dbReference>
<comment type="catalytic activity">
    <reaction evidence="9">
        <text>Preferential cleavage: Arg-|-Xaa, Lys-|-Xaa.</text>
        <dbReference type="EC" id="3.4.21.4"/>
    </reaction>
</comment>
<keyword evidence="3 11" id="KW-0732">Signal</keyword>
<dbReference type="InterPro" id="IPR018114">
    <property type="entry name" value="TRYPSIN_HIS"/>
</dbReference>
<dbReference type="PROSITE" id="PS50240">
    <property type="entry name" value="TRYPSIN_DOM"/>
    <property type="match status" value="1"/>
</dbReference>
<evidence type="ECO:0000256" key="8">
    <source>
        <dbReference type="ARBA" id="ARBA00023157"/>
    </source>
</evidence>
<evidence type="ECO:0000256" key="4">
    <source>
        <dbReference type="ARBA" id="ARBA00022757"/>
    </source>
</evidence>
<accession>A0AAV8YUR6</accession>
<evidence type="ECO:0000313" key="14">
    <source>
        <dbReference type="Proteomes" id="UP001162162"/>
    </source>
</evidence>
<gene>
    <name evidence="13" type="ORF">NQ318_000257</name>
</gene>
<dbReference type="Gene3D" id="2.40.10.10">
    <property type="entry name" value="Trypsin-like serine proteases"/>
    <property type="match status" value="1"/>
</dbReference>
<evidence type="ECO:0000256" key="3">
    <source>
        <dbReference type="ARBA" id="ARBA00022729"/>
    </source>
</evidence>
<evidence type="ECO:0000256" key="5">
    <source>
        <dbReference type="ARBA" id="ARBA00022801"/>
    </source>
</evidence>
<evidence type="ECO:0000256" key="11">
    <source>
        <dbReference type="SAM" id="SignalP"/>
    </source>
</evidence>
<evidence type="ECO:0000256" key="1">
    <source>
        <dbReference type="ARBA" id="ARBA00007664"/>
    </source>
</evidence>
<evidence type="ECO:0000313" key="13">
    <source>
        <dbReference type="EMBL" id="KAJ8955231.1"/>
    </source>
</evidence>
<feature type="chain" id="PRO_5043687158" description="trypsin" evidence="11">
    <location>
        <begin position="17"/>
        <end position="256"/>
    </location>
</feature>
<dbReference type="InterPro" id="IPR009003">
    <property type="entry name" value="Peptidase_S1_PA"/>
</dbReference>
<evidence type="ECO:0000256" key="10">
    <source>
        <dbReference type="ARBA" id="ARBA00038868"/>
    </source>
</evidence>